<dbReference type="AlphaFoldDB" id="A0A330M592"/>
<gene>
    <name evidence="1" type="ORF">SHEWBE_3319</name>
</gene>
<dbReference type="Proteomes" id="UP000250123">
    <property type="component" value="Chromosome SHEWBE"/>
</dbReference>
<name>A0A330M592_9GAMM</name>
<dbReference type="RefSeq" id="WP_112353223.1">
    <property type="nucleotide sequence ID" value="NZ_LS483452.1"/>
</dbReference>
<reference evidence="2" key="1">
    <citation type="submission" date="2018-06" db="EMBL/GenBank/DDBJ databases">
        <authorList>
            <person name="Cea G.-C."/>
            <person name="William W."/>
        </authorList>
    </citation>
    <scope>NUCLEOTIDE SEQUENCE [LARGE SCALE GENOMIC DNA]</scope>
    <source>
        <strain evidence="2">DB21MT-2</strain>
    </source>
</reference>
<accession>A0A330M592</accession>
<dbReference type="EMBL" id="LS483452">
    <property type="protein sequence ID" value="SQH77282.1"/>
    <property type="molecule type" value="Genomic_DNA"/>
</dbReference>
<dbReference type="KEGG" id="sbk:SHEWBE_3319"/>
<evidence type="ECO:0000313" key="1">
    <source>
        <dbReference type="EMBL" id="SQH77282.1"/>
    </source>
</evidence>
<protein>
    <submittedName>
        <fullName evidence="1">Uncharacterized protein</fullName>
    </submittedName>
</protein>
<proteinExistence type="predicted"/>
<sequence>MDNLVKNVGGWLLLSINYTHFVLPTAWGSTQLGASDLLGGSLELALKRLYSNLDLLSKNLSHDNQLLVHDPFRLKNDNLVQSIQFNQFVGALCLIWMDTN</sequence>
<organism evidence="1 2">
    <name type="scientific">Shewanella benthica</name>
    <dbReference type="NCBI Taxonomy" id="43661"/>
    <lineage>
        <taxon>Bacteria</taxon>
        <taxon>Pseudomonadati</taxon>
        <taxon>Pseudomonadota</taxon>
        <taxon>Gammaproteobacteria</taxon>
        <taxon>Alteromonadales</taxon>
        <taxon>Shewanellaceae</taxon>
        <taxon>Shewanella</taxon>
    </lineage>
</organism>
<evidence type="ECO:0000313" key="2">
    <source>
        <dbReference type="Proteomes" id="UP000250123"/>
    </source>
</evidence>